<evidence type="ECO:0000313" key="1">
    <source>
        <dbReference type="EMBL" id="GME75397.1"/>
    </source>
</evidence>
<dbReference type="AlphaFoldDB" id="A0A9W6T5G8"/>
<gene>
    <name evidence="1" type="ORF">Amon01_000957700</name>
</gene>
<accession>A0A9W6T5G8</accession>
<proteinExistence type="predicted"/>
<organism evidence="1 2">
    <name type="scientific">Ambrosiozyma monospora</name>
    <name type="common">Yeast</name>
    <name type="synonym">Endomycopsis monosporus</name>
    <dbReference type="NCBI Taxonomy" id="43982"/>
    <lineage>
        <taxon>Eukaryota</taxon>
        <taxon>Fungi</taxon>
        <taxon>Dikarya</taxon>
        <taxon>Ascomycota</taxon>
        <taxon>Saccharomycotina</taxon>
        <taxon>Pichiomycetes</taxon>
        <taxon>Pichiales</taxon>
        <taxon>Pichiaceae</taxon>
        <taxon>Ambrosiozyma</taxon>
    </lineage>
</organism>
<comment type="caution">
    <text evidence="1">The sequence shown here is derived from an EMBL/GenBank/DDBJ whole genome shotgun (WGS) entry which is preliminary data.</text>
</comment>
<keyword evidence="2" id="KW-1185">Reference proteome</keyword>
<reference evidence="1" key="1">
    <citation type="submission" date="2023-04" db="EMBL/GenBank/DDBJ databases">
        <title>Ambrosiozyma monospora NBRC 1965.</title>
        <authorList>
            <person name="Ichikawa N."/>
            <person name="Sato H."/>
            <person name="Tonouchi N."/>
        </authorList>
    </citation>
    <scope>NUCLEOTIDE SEQUENCE</scope>
    <source>
        <strain evidence="1">NBRC 1965</strain>
    </source>
</reference>
<evidence type="ECO:0000313" key="2">
    <source>
        <dbReference type="Proteomes" id="UP001165063"/>
    </source>
</evidence>
<protein>
    <submittedName>
        <fullName evidence="1">Unnamed protein product</fullName>
    </submittedName>
</protein>
<dbReference type="Proteomes" id="UP001165063">
    <property type="component" value="Unassembled WGS sequence"/>
</dbReference>
<name>A0A9W6T5G8_AMBMO</name>
<dbReference type="EMBL" id="BSXU01011617">
    <property type="protein sequence ID" value="GME75397.1"/>
    <property type="molecule type" value="Genomic_DNA"/>
</dbReference>
<sequence length="108" mass="11397">MVDGVTIVVDLPSELVVSVEKVETKVDNEVDGDSAGTEGVKTDEETRVDGVTMVVVLPSELVVSVEKVETKVDNEVDGDSAGTEGEVGEVMTLKELTVVEPVRVVTLP</sequence>